<dbReference type="InterPro" id="IPR057596">
    <property type="entry name" value="RDRP_core"/>
</dbReference>
<name>A0A4Q9MJU0_9APHY</name>
<evidence type="ECO:0000313" key="3">
    <source>
        <dbReference type="EMBL" id="TBU26216.1"/>
    </source>
</evidence>
<dbReference type="OrthoDB" id="6513042at2759"/>
<feature type="domain" description="RDRP core" evidence="2">
    <location>
        <begin position="426"/>
        <end position="1037"/>
    </location>
</feature>
<dbReference type="EMBL" id="ML143449">
    <property type="protein sequence ID" value="TBU26216.1"/>
    <property type="molecule type" value="Genomic_DNA"/>
</dbReference>
<dbReference type="GO" id="GO:0003723">
    <property type="term" value="F:RNA binding"/>
    <property type="evidence" value="ECO:0007669"/>
    <property type="project" value="UniProtKB-KW"/>
</dbReference>
<dbReference type="PANTHER" id="PTHR23079">
    <property type="entry name" value="RNA-DEPENDENT RNA POLYMERASE"/>
    <property type="match status" value="1"/>
</dbReference>
<accession>A0A4Q9MJU0</accession>
<dbReference type="PANTHER" id="PTHR23079:SF55">
    <property type="entry name" value="RNA-DIRECTED RNA POLYMERASE"/>
    <property type="match status" value="1"/>
</dbReference>
<dbReference type="Pfam" id="PF05183">
    <property type="entry name" value="RdRP"/>
    <property type="match status" value="1"/>
</dbReference>
<sequence length="1236" mass="140882">MNIQLEDIPCRATKWEVKEAFSGILHNHPDFYDPRANGGRPINFEITLERSHNGLPSNGKGTLTLPDSTIGHKFFRWAMQRGNRVEVHGRKLWISRSKERIKLGLVEALNKTPYVDPKEEAEREEKLARIHSLRVILEAVQFGIYFHRPGDPSTAHRYFSKEFEVRRDDTISGELLYDYDHKLLRIEMGNAVTEELVEHVVIDLPNIKKSAYGSESKGNYYVCFELWQPPRFERQPRHRAYTGDNRKDNRHFRERLPHLGGDHESITPFAFQIRLLLNDPQARYAVKSLCEEAGIRTPSKVNINSVSCGYFSPEKFQIAHQWINSYDWPIRFQLEALLRSGFAHTDDILGLCEPVSTLIRTDGTDFVADFLRRFMDKLRSKSNGETVEQCFRKALGDERRDVHASIVDPDDSPRTRGSVQCAHAIITPTRVLLEGPYDTQSNRVIRKYYAYRDYFLRVEFREENRMSFRWPIEVNGRSLIQQRFGKFLKQGLEIAGRTFRFLGYSTSGLREHTVWFMADFNHPEEGPVTPEKIRNDLGDFTFKKSIRQPSKYAARIAQAFSGTDPSYKITIGQWEEGVPDLGTDPYEFTDGQGTISVELRDRIWDVLCEASPDKRKLILKPSAFQIRFLGCKGIVVVDEQLEGIKLRLRDSMKKFHVEHMREAEIEIAKAFIKPGPARLCRPLIAVLEDRGIHKQHLLALQEKAKKKVVEARDTIEQTAGLLRDHDLGNVYGIRYILEHLRKAGVDTGKKKPRARHIMDNEFIARLIDYAQTHILSEIKHDARIPIEEAHQLVGCADEGPAYIAAGHDPEKVICLKEGEIFACVQQPDSDEPIYIQGLVSISRSPHIHPGDVQRVRAIGKPPDDPDKVCFFRNLRNVVVMPSVGDRSLASMLAGGDVDGDEFLVIKDMTLLPTTLVEPASYVGVKPEPLDRDSTVDDICDFFMEYMQSDVVGLVADLHLVIADQSKYGTFDEDCMRLAQLCSQAVDYPKNGVPVNVENMPRKLIRAKPDWKKPEDTDYRPADYYESTRALGELFRNIVVKRIDPPSSSFPNGTPLTPINEPPLSDAISTALKPAILRQLRRSHNSDADVAAQEPLFRHYARELGYICLTHAPSENTDVRLCEEEVALGAILAKCSQRRWKKDRTHRMREHAAQLVRDVKHRRRGLGAPLREKDGEKAEEEELRAALGKGWAAWDFGMRNRNQFGAKSFALIGLGVVCEMLEKLEQDGSGAVAAGEW</sequence>
<keyword evidence="1" id="KW-0694">RNA-binding</keyword>
<dbReference type="AlphaFoldDB" id="A0A4Q9MJU0"/>
<comment type="similarity">
    <text evidence="1">Belongs to the RdRP family.</text>
</comment>
<comment type="catalytic activity">
    <reaction evidence="1">
        <text>RNA(n) + a ribonucleoside 5'-triphosphate = RNA(n+1) + diphosphate</text>
        <dbReference type="Rhea" id="RHEA:21248"/>
        <dbReference type="Rhea" id="RHEA-COMP:14527"/>
        <dbReference type="Rhea" id="RHEA-COMP:17342"/>
        <dbReference type="ChEBI" id="CHEBI:33019"/>
        <dbReference type="ChEBI" id="CHEBI:61557"/>
        <dbReference type="ChEBI" id="CHEBI:140395"/>
        <dbReference type="EC" id="2.7.7.48"/>
    </reaction>
</comment>
<dbReference type="GO" id="GO:0031380">
    <property type="term" value="C:nuclear RNA-directed RNA polymerase complex"/>
    <property type="evidence" value="ECO:0007669"/>
    <property type="project" value="TreeGrafter"/>
</dbReference>
<keyword evidence="1" id="KW-0548">Nucleotidyltransferase</keyword>
<evidence type="ECO:0000256" key="1">
    <source>
        <dbReference type="RuleBase" id="RU363098"/>
    </source>
</evidence>
<keyword evidence="1" id="KW-0696">RNA-directed RNA polymerase</keyword>
<evidence type="ECO:0000259" key="2">
    <source>
        <dbReference type="Pfam" id="PF05183"/>
    </source>
</evidence>
<proteinExistence type="inferred from homology"/>
<gene>
    <name evidence="3" type="ORF">BD311DRAFT_866956</name>
</gene>
<organism evidence="3">
    <name type="scientific">Dichomitus squalens</name>
    <dbReference type="NCBI Taxonomy" id="114155"/>
    <lineage>
        <taxon>Eukaryota</taxon>
        <taxon>Fungi</taxon>
        <taxon>Dikarya</taxon>
        <taxon>Basidiomycota</taxon>
        <taxon>Agaricomycotina</taxon>
        <taxon>Agaricomycetes</taxon>
        <taxon>Polyporales</taxon>
        <taxon>Polyporaceae</taxon>
        <taxon>Dichomitus</taxon>
    </lineage>
</organism>
<dbReference type="EC" id="2.7.7.48" evidence="1"/>
<reference evidence="3" key="1">
    <citation type="submission" date="2019-01" db="EMBL/GenBank/DDBJ databases">
        <title>Draft genome sequences of three monokaryotic isolates of the white-rot basidiomycete fungus Dichomitus squalens.</title>
        <authorList>
            <consortium name="DOE Joint Genome Institute"/>
            <person name="Lopez S.C."/>
            <person name="Andreopoulos B."/>
            <person name="Pangilinan J."/>
            <person name="Lipzen A."/>
            <person name="Riley R."/>
            <person name="Ahrendt S."/>
            <person name="Ng V."/>
            <person name="Barry K."/>
            <person name="Daum C."/>
            <person name="Grigoriev I.V."/>
            <person name="Hilden K.S."/>
            <person name="Makela M.R."/>
            <person name="de Vries R.P."/>
        </authorList>
    </citation>
    <scope>NUCLEOTIDE SEQUENCE [LARGE SCALE GENOMIC DNA]</scope>
    <source>
        <strain evidence="3">OM18370.1</strain>
    </source>
</reference>
<keyword evidence="1" id="KW-0808">Transferase</keyword>
<protein>
    <recommendedName>
        <fullName evidence="1">RNA-dependent RNA polymerase</fullName>
        <ecNumber evidence="1">2.7.7.48</ecNumber>
    </recommendedName>
</protein>
<dbReference type="GO" id="GO:0030422">
    <property type="term" value="P:siRNA processing"/>
    <property type="evidence" value="ECO:0007669"/>
    <property type="project" value="TreeGrafter"/>
</dbReference>
<dbReference type="Proteomes" id="UP000292957">
    <property type="component" value="Unassembled WGS sequence"/>
</dbReference>
<dbReference type="InterPro" id="IPR007855">
    <property type="entry name" value="RDRP"/>
</dbReference>
<dbReference type="GO" id="GO:0003968">
    <property type="term" value="F:RNA-directed RNA polymerase activity"/>
    <property type="evidence" value="ECO:0007669"/>
    <property type="project" value="UniProtKB-KW"/>
</dbReference>